<protein>
    <submittedName>
        <fullName evidence="3">Heterokaryon incompatibility protein-domain-containing protein</fullName>
    </submittedName>
</protein>
<evidence type="ECO:0000259" key="2">
    <source>
        <dbReference type="Pfam" id="PF06985"/>
    </source>
</evidence>
<dbReference type="Proteomes" id="UP000326565">
    <property type="component" value="Unassembled WGS sequence"/>
</dbReference>
<dbReference type="EMBL" id="ML732193">
    <property type="protein sequence ID" value="KAB8075513.1"/>
    <property type="molecule type" value="Genomic_DNA"/>
</dbReference>
<evidence type="ECO:0000313" key="4">
    <source>
        <dbReference type="Proteomes" id="UP000326565"/>
    </source>
</evidence>
<feature type="signal peptide" evidence="1">
    <location>
        <begin position="1"/>
        <end position="17"/>
    </location>
</feature>
<dbReference type="AlphaFoldDB" id="A0A5N5X3Y0"/>
<proteinExistence type="predicted"/>
<dbReference type="Pfam" id="PF06985">
    <property type="entry name" value="HET"/>
    <property type="match status" value="1"/>
</dbReference>
<sequence length="217" mass="24195">MGKWRGGAALFLHACTAAEDPASDYVTARPLRTDIDSDAARMQTRAWLRECKEHKCCSALHQGSILPTRVNEVSPPGRQYARVLESKNLRGIYATLSYCWGKEAFLTLTNSNYVKLAQGLDEETLPPTVRAVIATTRTLSIPYLWVDALCIIQDSEEDKVREIAQMEEIYASSALTIVATTAESASKGFLYPRGTPGDSSYYPCPDPTQRLWQHVYQ</sequence>
<keyword evidence="4" id="KW-1185">Reference proteome</keyword>
<dbReference type="PANTHER" id="PTHR33112:SF16">
    <property type="entry name" value="HETEROKARYON INCOMPATIBILITY DOMAIN-CONTAINING PROTEIN"/>
    <property type="match status" value="1"/>
</dbReference>
<dbReference type="InterPro" id="IPR010730">
    <property type="entry name" value="HET"/>
</dbReference>
<dbReference type="OrthoDB" id="5125733at2759"/>
<organism evidence="3 4">
    <name type="scientific">Aspergillus leporis</name>
    <dbReference type="NCBI Taxonomy" id="41062"/>
    <lineage>
        <taxon>Eukaryota</taxon>
        <taxon>Fungi</taxon>
        <taxon>Dikarya</taxon>
        <taxon>Ascomycota</taxon>
        <taxon>Pezizomycotina</taxon>
        <taxon>Eurotiomycetes</taxon>
        <taxon>Eurotiomycetidae</taxon>
        <taxon>Eurotiales</taxon>
        <taxon>Aspergillaceae</taxon>
        <taxon>Aspergillus</taxon>
        <taxon>Aspergillus subgen. Circumdati</taxon>
    </lineage>
</organism>
<feature type="chain" id="PRO_5024836517" evidence="1">
    <location>
        <begin position="18"/>
        <end position="217"/>
    </location>
</feature>
<keyword evidence="1" id="KW-0732">Signal</keyword>
<evidence type="ECO:0000256" key="1">
    <source>
        <dbReference type="SAM" id="SignalP"/>
    </source>
</evidence>
<feature type="domain" description="Heterokaryon incompatibility" evidence="2">
    <location>
        <begin position="93"/>
        <end position="190"/>
    </location>
</feature>
<name>A0A5N5X3Y0_9EURO</name>
<accession>A0A5N5X3Y0</accession>
<evidence type="ECO:0000313" key="3">
    <source>
        <dbReference type="EMBL" id="KAB8075513.1"/>
    </source>
</evidence>
<gene>
    <name evidence="3" type="ORF">BDV29DRAFT_155594</name>
</gene>
<dbReference type="PANTHER" id="PTHR33112">
    <property type="entry name" value="DOMAIN PROTEIN, PUTATIVE-RELATED"/>
    <property type="match status" value="1"/>
</dbReference>
<reference evidence="3 4" key="1">
    <citation type="submission" date="2019-04" db="EMBL/GenBank/DDBJ databases">
        <title>Friends and foes A comparative genomics study of 23 Aspergillus species from section Flavi.</title>
        <authorList>
            <consortium name="DOE Joint Genome Institute"/>
            <person name="Kjaerbolling I."/>
            <person name="Vesth T."/>
            <person name="Frisvad J.C."/>
            <person name="Nybo J.L."/>
            <person name="Theobald S."/>
            <person name="Kildgaard S."/>
            <person name="Isbrandt T."/>
            <person name="Kuo A."/>
            <person name="Sato A."/>
            <person name="Lyhne E.K."/>
            <person name="Kogle M.E."/>
            <person name="Wiebenga A."/>
            <person name="Kun R.S."/>
            <person name="Lubbers R.J."/>
            <person name="Makela M.R."/>
            <person name="Barry K."/>
            <person name="Chovatia M."/>
            <person name="Clum A."/>
            <person name="Daum C."/>
            <person name="Haridas S."/>
            <person name="He G."/>
            <person name="LaButti K."/>
            <person name="Lipzen A."/>
            <person name="Mondo S."/>
            <person name="Riley R."/>
            <person name="Salamov A."/>
            <person name="Simmons B.A."/>
            <person name="Magnuson J.K."/>
            <person name="Henrissat B."/>
            <person name="Mortensen U.H."/>
            <person name="Larsen T.O."/>
            <person name="Devries R.P."/>
            <person name="Grigoriev I.V."/>
            <person name="Machida M."/>
            <person name="Baker S.E."/>
            <person name="Andersen M.R."/>
        </authorList>
    </citation>
    <scope>NUCLEOTIDE SEQUENCE [LARGE SCALE GENOMIC DNA]</scope>
    <source>
        <strain evidence="3 4">CBS 151.66</strain>
    </source>
</reference>